<sequence>MPEHQETWTGPASPPPGWLPPAGQPARPPSGLVPSFAGPPRPTWREPFRVTAGPLLAGLGGSVLWLALIGLLARDLRGYAWLTLLAALVAWGVAVVLARLGDRGAAVGAAIGTGAGWSVAAIAVAVRWSTTGDWPMW</sequence>
<keyword evidence="4" id="KW-1185">Reference proteome</keyword>
<organism evidence="3 4">
    <name type="scientific">Spirilliplanes yamanashiensis</name>
    <dbReference type="NCBI Taxonomy" id="42233"/>
    <lineage>
        <taxon>Bacteria</taxon>
        <taxon>Bacillati</taxon>
        <taxon>Actinomycetota</taxon>
        <taxon>Actinomycetes</taxon>
        <taxon>Micromonosporales</taxon>
        <taxon>Micromonosporaceae</taxon>
        <taxon>Spirilliplanes</taxon>
    </lineage>
</organism>
<dbReference type="RefSeq" id="WP_239107206.1">
    <property type="nucleotide sequence ID" value="NZ_BAAAGJ010000012.1"/>
</dbReference>
<evidence type="ECO:0000256" key="1">
    <source>
        <dbReference type="SAM" id="MobiDB-lite"/>
    </source>
</evidence>
<evidence type="ECO:0000313" key="3">
    <source>
        <dbReference type="EMBL" id="GIJ02339.1"/>
    </source>
</evidence>
<dbReference type="Proteomes" id="UP000652013">
    <property type="component" value="Unassembled WGS sequence"/>
</dbReference>
<dbReference type="AlphaFoldDB" id="A0A8J4DIG3"/>
<keyword evidence="2" id="KW-0472">Membrane</keyword>
<comment type="caution">
    <text evidence="3">The sequence shown here is derived from an EMBL/GenBank/DDBJ whole genome shotgun (WGS) entry which is preliminary data.</text>
</comment>
<keyword evidence="2" id="KW-0812">Transmembrane</keyword>
<evidence type="ECO:0000256" key="2">
    <source>
        <dbReference type="SAM" id="Phobius"/>
    </source>
</evidence>
<feature type="compositionally biased region" description="Pro residues" evidence="1">
    <location>
        <begin position="12"/>
        <end position="28"/>
    </location>
</feature>
<evidence type="ECO:0000313" key="4">
    <source>
        <dbReference type="Proteomes" id="UP000652013"/>
    </source>
</evidence>
<protein>
    <submittedName>
        <fullName evidence="3">Uncharacterized protein</fullName>
    </submittedName>
</protein>
<dbReference type="EMBL" id="BOOY01000008">
    <property type="protein sequence ID" value="GIJ02339.1"/>
    <property type="molecule type" value="Genomic_DNA"/>
</dbReference>
<reference evidence="3" key="1">
    <citation type="submission" date="2021-01" db="EMBL/GenBank/DDBJ databases">
        <title>Whole genome shotgun sequence of Spirilliplanes yamanashiensis NBRC 15828.</title>
        <authorList>
            <person name="Komaki H."/>
            <person name="Tamura T."/>
        </authorList>
    </citation>
    <scope>NUCLEOTIDE SEQUENCE</scope>
    <source>
        <strain evidence="3">NBRC 15828</strain>
    </source>
</reference>
<keyword evidence="2" id="KW-1133">Transmembrane helix</keyword>
<accession>A0A8J4DIG3</accession>
<name>A0A8J4DIG3_9ACTN</name>
<feature type="transmembrane region" description="Helical" evidence="2">
    <location>
        <begin position="79"/>
        <end position="98"/>
    </location>
</feature>
<feature type="transmembrane region" description="Helical" evidence="2">
    <location>
        <begin position="50"/>
        <end position="73"/>
    </location>
</feature>
<feature type="transmembrane region" description="Helical" evidence="2">
    <location>
        <begin position="105"/>
        <end position="128"/>
    </location>
</feature>
<gene>
    <name evidence="3" type="ORF">Sya03_16910</name>
</gene>
<feature type="region of interest" description="Disordered" evidence="1">
    <location>
        <begin position="1"/>
        <end position="40"/>
    </location>
</feature>
<proteinExistence type="predicted"/>